<dbReference type="GO" id="GO:0005829">
    <property type="term" value="C:cytosol"/>
    <property type="evidence" value="ECO:0007669"/>
    <property type="project" value="TreeGrafter"/>
</dbReference>
<dbReference type="InterPro" id="IPR015424">
    <property type="entry name" value="PyrdxlP-dep_Trfase"/>
</dbReference>
<dbReference type="InterPro" id="IPR020581">
    <property type="entry name" value="GDC_P"/>
</dbReference>
<dbReference type="AlphaFoldDB" id="A0A382E409"/>
<feature type="domain" description="Glycine dehydrogenase C-terminal" evidence="3">
    <location>
        <begin position="7"/>
        <end position="106"/>
    </location>
</feature>
<dbReference type="Pfam" id="PF21478">
    <property type="entry name" value="GcvP2_C"/>
    <property type="match status" value="1"/>
</dbReference>
<dbReference type="GO" id="GO:0005960">
    <property type="term" value="C:glycine cleavage complex"/>
    <property type="evidence" value="ECO:0007669"/>
    <property type="project" value="TreeGrafter"/>
</dbReference>
<organism evidence="4">
    <name type="scientific">marine metagenome</name>
    <dbReference type="NCBI Taxonomy" id="408172"/>
    <lineage>
        <taxon>unclassified sequences</taxon>
        <taxon>metagenomes</taxon>
        <taxon>ecological metagenomes</taxon>
    </lineage>
</organism>
<dbReference type="PANTHER" id="PTHR11773">
    <property type="entry name" value="GLYCINE DEHYDROGENASE, DECARBOXYLATING"/>
    <property type="match status" value="1"/>
</dbReference>
<dbReference type="GO" id="GO:0004375">
    <property type="term" value="F:glycine dehydrogenase (decarboxylating) activity"/>
    <property type="evidence" value="ECO:0007669"/>
    <property type="project" value="InterPro"/>
</dbReference>
<dbReference type="InterPro" id="IPR049316">
    <property type="entry name" value="GDC-P_C"/>
</dbReference>
<sequence length="145" mass="16485">GIRSISDDAVINANYILEMLKDSFDLPYERVCMHEVVFSARNLKNNCGVSALDVAKRLIDYGVHPPTMYFPLIVEEALMVEPTETESLETLNTFIDIMRTISKEAHSNPELLHEAPHFTPNTRLDEARAARYPDLRWRPSHGDSA</sequence>
<reference evidence="4" key="1">
    <citation type="submission" date="2018-05" db="EMBL/GenBank/DDBJ databases">
        <authorList>
            <person name="Lanie J.A."/>
            <person name="Ng W.-L."/>
            <person name="Kazmierczak K.M."/>
            <person name="Andrzejewski T.M."/>
            <person name="Davidsen T.M."/>
            <person name="Wayne K.J."/>
            <person name="Tettelin H."/>
            <person name="Glass J.I."/>
            <person name="Rusch D."/>
            <person name="Podicherti R."/>
            <person name="Tsui H.-C.T."/>
            <person name="Winkler M.E."/>
        </authorList>
    </citation>
    <scope>NUCLEOTIDE SEQUENCE</scope>
</reference>
<keyword evidence="1" id="KW-0663">Pyridoxal phosphate</keyword>
<gene>
    <name evidence="4" type="ORF">METZ01_LOCUS198244</name>
</gene>
<dbReference type="GO" id="GO:0016594">
    <property type="term" value="F:glycine binding"/>
    <property type="evidence" value="ECO:0007669"/>
    <property type="project" value="TreeGrafter"/>
</dbReference>
<keyword evidence="2" id="KW-0560">Oxidoreductase</keyword>
<evidence type="ECO:0000259" key="3">
    <source>
        <dbReference type="Pfam" id="PF21478"/>
    </source>
</evidence>
<dbReference type="EMBL" id="UINC01042571">
    <property type="protein sequence ID" value="SVB45390.1"/>
    <property type="molecule type" value="Genomic_DNA"/>
</dbReference>
<dbReference type="GO" id="GO:0019464">
    <property type="term" value="P:glycine decarboxylation via glycine cleavage system"/>
    <property type="evidence" value="ECO:0007669"/>
    <property type="project" value="TreeGrafter"/>
</dbReference>
<dbReference type="SUPFAM" id="SSF53383">
    <property type="entry name" value="PLP-dependent transferases"/>
    <property type="match status" value="1"/>
</dbReference>
<accession>A0A382E409</accession>
<proteinExistence type="predicted"/>
<dbReference type="GO" id="GO:0030170">
    <property type="term" value="F:pyridoxal phosphate binding"/>
    <property type="evidence" value="ECO:0007669"/>
    <property type="project" value="TreeGrafter"/>
</dbReference>
<feature type="non-terminal residue" evidence="4">
    <location>
        <position position="1"/>
    </location>
</feature>
<dbReference type="FunFam" id="3.90.1150.10:FF:000014">
    <property type="entry name" value="Probable glycine dehydrogenase (decarboxylating) subunit 2"/>
    <property type="match status" value="1"/>
</dbReference>
<dbReference type="InterPro" id="IPR015422">
    <property type="entry name" value="PyrdxlP-dep_Trfase_small"/>
</dbReference>
<evidence type="ECO:0000313" key="4">
    <source>
        <dbReference type="EMBL" id="SVB45390.1"/>
    </source>
</evidence>
<protein>
    <recommendedName>
        <fullName evidence="3">Glycine dehydrogenase C-terminal domain-containing protein</fullName>
    </recommendedName>
</protein>
<evidence type="ECO:0000256" key="2">
    <source>
        <dbReference type="ARBA" id="ARBA00023002"/>
    </source>
</evidence>
<evidence type="ECO:0000256" key="1">
    <source>
        <dbReference type="ARBA" id="ARBA00022898"/>
    </source>
</evidence>
<dbReference type="PANTHER" id="PTHR11773:SF1">
    <property type="entry name" value="GLYCINE DEHYDROGENASE (DECARBOXYLATING), MITOCHONDRIAL"/>
    <property type="match status" value="1"/>
</dbReference>
<dbReference type="Gene3D" id="3.90.1150.10">
    <property type="entry name" value="Aspartate Aminotransferase, domain 1"/>
    <property type="match status" value="1"/>
</dbReference>
<name>A0A382E409_9ZZZZ</name>